<dbReference type="eggNOG" id="COG4133">
    <property type="taxonomic scope" value="Bacteria"/>
</dbReference>
<dbReference type="GO" id="GO:0017004">
    <property type="term" value="P:cytochrome complex assembly"/>
    <property type="evidence" value="ECO:0007669"/>
    <property type="project" value="UniProtKB-KW"/>
</dbReference>
<dbReference type="PANTHER" id="PTHR43499:SF1">
    <property type="entry name" value="ABC TRANSPORTER I FAMILY MEMBER 1"/>
    <property type="match status" value="1"/>
</dbReference>
<dbReference type="GO" id="GO:0005524">
    <property type="term" value="F:ATP binding"/>
    <property type="evidence" value="ECO:0007669"/>
    <property type="project" value="UniProtKB-KW"/>
</dbReference>
<keyword evidence="5" id="KW-1278">Translocase</keyword>
<name>B3PIC9_CELJU</name>
<gene>
    <name evidence="8" type="primary">ccmA</name>
    <name evidence="8" type="ordered locus">CJA_2069</name>
</gene>
<dbReference type="HOGENOM" id="CLU_000604_1_2_6"/>
<dbReference type="AlphaFoldDB" id="B3PIC9"/>
<sequence length="221" mass="24104">MSQSSPLLEIRNLALERDQRLLFTGLSMALGAGEILQVLGPNGAGKTSLLRVLATVSNDVSGDILFQGKSIATHPWDYTTRCLYLGHMPGIKKALTPLENLCWYTAQLPVRMAIEEALARVGLAGYEDTACYQLSAGQLRRVALARLYLSRADVWILDEPFTAIDKPGVKALESLMLEQSGRGGLVILTSHQDLNLPGLRQLNLLDYRPVPAGRYASGEKA</sequence>
<dbReference type="SMART" id="SM00382">
    <property type="entry name" value="AAA"/>
    <property type="match status" value="1"/>
</dbReference>
<dbReference type="InterPro" id="IPR027417">
    <property type="entry name" value="P-loop_NTPase"/>
</dbReference>
<organism evidence="8 9">
    <name type="scientific">Cellvibrio japonicus (strain Ueda107)</name>
    <name type="common">Pseudomonas fluorescens subsp. cellulosa</name>
    <dbReference type="NCBI Taxonomy" id="498211"/>
    <lineage>
        <taxon>Bacteria</taxon>
        <taxon>Pseudomonadati</taxon>
        <taxon>Pseudomonadota</taxon>
        <taxon>Gammaproteobacteria</taxon>
        <taxon>Cellvibrionales</taxon>
        <taxon>Cellvibrionaceae</taxon>
        <taxon>Cellvibrio</taxon>
    </lineage>
</organism>
<dbReference type="GO" id="GO:0016887">
    <property type="term" value="F:ATP hydrolysis activity"/>
    <property type="evidence" value="ECO:0007669"/>
    <property type="project" value="InterPro"/>
</dbReference>
<feature type="domain" description="ABC transporter" evidence="7">
    <location>
        <begin position="8"/>
        <end position="220"/>
    </location>
</feature>
<accession>B3PIC9</accession>
<evidence type="ECO:0000256" key="4">
    <source>
        <dbReference type="ARBA" id="ARBA00022840"/>
    </source>
</evidence>
<dbReference type="STRING" id="498211.CJA_2069"/>
<evidence type="ECO:0000313" key="9">
    <source>
        <dbReference type="Proteomes" id="UP000001036"/>
    </source>
</evidence>
<dbReference type="InterPro" id="IPR017871">
    <property type="entry name" value="ABC_transporter-like_CS"/>
</dbReference>
<dbReference type="PANTHER" id="PTHR43499">
    <property type="entry name" value="ABC TRANSPORTER I FAMILY MEMBER 1"/>
    <property type="match status" value="1"/>
</dbReference>
<reference evidence="8 9" key="1">
    <citation type="journal article" date="2008" name="J. Bacteriol.">
        <title>Insights into plant cell wall degradation from the genome sequence of the soil bacterium Cellvibrio japonicus.</title>
        <authorList>
            <person name="Deboy R.T."/>
            <person name="Mongodin E.F."/>
            <person name="Fouts D.E."/>
            <person name="Tailford L.E."/>
            <person name="Khouri H."/>
            <person name="Emerson J.B."/>
            <person name="Mohamoud Y."/>
            <person name="Watkins K."/>
            <person name="Henrissat B."/>
            <person name="Gilbert H.J."/>
            <person name="Nelson K.E."/>
        </authorList>
    </citation>
    <scope>NUCLEOTIDE SEQUENCE [LARGE SCALE GENOMIC DNA]</scope>
    <source>
        <strain evidence="8 9">Ueda107</strain>
    </source>
</reference>
<dbReference type="Gene3D" id="3.40.50.300">
    <property type="entry name" value="P-loop containing nucleotide triphosphate hydrolases"/>
    <property type="match status" value="1"/>
</dbReference>
<dbReference type="NCBIfam" id="TIGR01189">
    <property type="entry name" value="ccmA"/>
    <property type="match status" value="1"/>
</dbReference>
<dbReference type="RefSeq" id="WP_012487676.1">
    <property type="nucleotide sequence ID" value="NC_010995.1"/>
</dbReference>
<keyword evidence="1" id="KW-0813">Transport</keyword>
<keyword evidence="9" id="KW-1185">Reference proteome</keyword>
<protein>
    <submittedName>
        <fullName evidence="8">Heme ABC exporter, ATP-binding protein CcmA</fullName>
    </submittedName>
</protein>
<dbReference type="InterPro" id="IPR003593">
    <property type="entry name" value="AAA+_ATPase"/>
</dbReference>
<evidence type="ECO:0000256" key="3">
    <source>
        <dbReference type="ARBA" id="ARBA00022748"/>
    </source>
</evidence>
<dbReference type="Pfam" id="PF00005">
    <property type="entry name" value="ABC_tran"/>
    <property type="match status" value="1"/>
</dbReference>
<evidence type="ECO:0000259" key="7">
    <source>
        <dbReference type="PROSITE" id="PS50893"/>
    </source>
</evidence>
<keyword evidence="2" id="KW-0547">Nucleotide-binding</keyword>
<dbReference type="KEGG" id="cja:CJA_2069"/>
<evidence type="ECO:0000256" key="2">
    <source>
        <dbReference type="ARBA" id="ARBA00022741"/>
    </source>
</evidence>
<keyword evidence="6" id="KW-0472">Membrane</keyword>
<keyword evidence="4 8" id="KW-0067">ATP-binding</keyword>
<dbReference type="SUPFAM" id="SSF52540">
    <property type="entry name" value="P-loop containing nucleoside triphosphate hydrolases"/>
    <property type="match status" value="1"/>
</dbReference>
<keyword evidence="3" id="KW-0201">Cytochrome c-type biogenesis</keyword>
<evidence type="ECO:0000256" key="1">
    <source>
        <dbReference type="ARBA" id="ARBA00022448"/>
    </source>
</evidence>
<dbReference type="PROSITE" id="PS50893">
    <property type="entry name" value="ABC_TRANSPORTER_2"/>
    <property type="match status" value="1"/>
</dbReference>
<dbReference type="InterPro" id="IPR003439">
    <property type="entry name" value="ABC_transporter-like_ATP-bd"/>
</dbReference>
<dbReference type="NCBIfam" id="NF010061">
    <property type="entry name" value="PRK13538.1"/>
    <property type="match status" value="1"/>
</dbReference>
<proteinExistence type="predicted"/>
<dbReference type="EMBL" id="CP000934">
    <property type="protein sequence ID" value="ACE83563.1"/>
    <property type="molecule type" value="Genomic_DNA"/>
</dbReference>
<dbReference type="GO" id="GO:0022857">
    <property type="term" value="F:transmembrane transporter activity"/>
    <property type="evidence" value="ECO:0007669"/>
    <property type="project" value="InterPro"/>
</dbReference>
<dbReference type="InterPro" id="IPR005895">
    <property type="entry name" value="ABC_transptr_haem_export_CcmA"/>
</dbReference>
<evidence type="ECO:0000313" key="8">
    <source>
        <dbReference type="EMBL" id="ACE83563.1"/>
    </source>
</evidence>
<dbReference type="Proteomes" id="UP000001036">
    <property type="component" value="Chromosome"/>
</dbReference>
<evidence type="ECO:0000256" key="6">
    <source>
        <dbReference type="ARBA" id="ARBA00023136"/>
    </source>
</evidence>
<evidence type="ECO:0000256" key="5">
    <source>
        <dbReference type="ARBA" id="ARBA00022967"/>
    </source>
</evidence>
<dbReference type="PROSITE" id="PS00211">
    <property type="entry name" value="ABC_TRANSPORTER_1"/>
    <property type="match status" value="1"/>
</dbReference>